<protein>
    <submittedName>
        <fullName evidence="2">Uncharacterized protein</fullName>
    </submittedName>
</protein>
<reference evidence="3" key="1">
    <citation type="submission" date="2013-10" db="EMBL/GenBank/DDBJ databases">
        <title>Genome sequencing of Onchocerca volvulus.</title>
        <authorList>
            <person name="Cotton J."/>
            <person name="Tsai J."/>
            <person name="Stanley E."/>
            <person name="Tracey A."/>
            <person name="Holroyd N."/>
            <person name="Lustigman S."/>
            <person name="Berriman M."/>
        </authorList>
    </citation>
    <scope>NUCLEOTIDE SEQUENCE</scope>
</reference>
<dbReference type="Proteomes" id="UP000024404">
    <property type="component" value="Unassembled WGS sequence"/>
</dbReference>
<keyword evidence="3" id="KW-1185">Reference proteome</keyword>
<reference evidence="2" key="2">
    <citation type="submission" date="2022-06" db="UniProtKB">
        <authorList>
            <consortium name="EnsemblMetazoa"/>
        </authorList>
    </citation>
    <scope>IDENTIFICATION</scope>
</reference>
<organism evidence="2 3">
    <name type="scientific">Onchocerca volvulus</name>
    <dbReference type="NCBI Taxonomy" id="6282"/>
    <lineage>
        <taxon>Eukaryota</taxon>
        <taxon>Metazoa</taxon>
        <taxon>Ecdysozoa</taxon>
        <taxon>Nematoda</taxon>
        <taxon>Chromadorea</taxon>
        <taxon>Rhabditida</taxon>
        <taxon>Spirurina</taxon>
        <taxon>Spiruromorpha</taxon>
        <taxon>Filarioidea</taxon>
        <taxon>Onchocercidae</taxon>
        <taxon>Onchocerca</taxon>
    </lineage>
</organism>
<dbReference type="EMBL" id="CMVM020000181">
    <property type="status" value="NOT_ANNOTATED_CDS"/>
    <property type="molecule type" value="Genomic_DNA"/>
</dbReference>
<feature type="region of interest" description="Disordered" evidence="1">
    <location>
        <begin position="83"/>
        <end position="105"/>
    </location>
</feature>
<proteinExistence type="predicted"/>
<evidence type="ECO:0000313" key="2">
    <source>
        <dbReference type="EnsemblMetazoa" id="OVOC6863.1"/>
    </source>
</evidence>
<dbReference type="EnsemblMetazoa" id="OVOC6863.1">
    <property type="protein sequence ID" value="OVOC6863.1"/>
    <property type="gene ID" value="WBGene00243672"/>
</dbReference>
<evidence type="ECO:0000313" key="3">
    <source>
        <dbReference type="Proteomes" id="UP000024404"/>
    </source>
</evidence>
<sequence>MSYGFTTLEDEAVTDAPSPITSTKDYPYKKGLFELTSCVSSISLQYQYLQGSILNQYFQQQCQQDQYQRQFKLRRWFRQHERQFSRNNSRKRTTVTKGPFPQQRENHGIRRNINIQMER</sequence>
<dbReference type="AlphaFoldDB" id="A0A8R1XZA4"/>
<name>A0A8R1XZA4_ONCVO</name>
<evidence type="ECO:0000256" key="1">
    <source>
        <dbReference type="SAM" id="MobiDB-lite"/>
    </source>
</evidence>
<accession>A0A8R1XZA4</accession>